<reference evidence="2" key="1">
    <citation type="submission" date="2023-10" db="EMBL/GenBank/DDBJ databases">
        <authorList>
            <person name="Chen Y."/>
            <person name="Shah S."/>
            <person name="Dougan E. K."/>
            <person name="Thang M."/>
            <person name="Chan C."/>
        </authorList>
    </citation>
    <scope>NUCLEOTIDE SEQUENCE [LARGE SCALE GENOMIC DNA]</scope>
</reference>
<feature type="coiled-coil region" evidence="1">
    <location>
        <begin position="34"/>
        <end position="61"/>
    </location>
</feature>
<keyword evidence="3" id="KW-1185">Reference proteome</keyword>
<organism evidence="2 3">
    <name type="scientific">Prorocentrum cordatum</name>
    <dbReference type="NCBI Taxonomy" id="2364126"/>
    <lineage>
        <taxon>Eukaryota</taxon>
        <taxon>Sar</taxon>
        <taxon>Alveolata</taxon>
        <taxon>Dinophyceae</taxon>
        <taxon>Prorocentrales</taxon>
        <taxon>Prorocentraceae</taxon>
        <taxon>Prorocentrum</taxon>
    </lineage>
</organism>
<feature type="non-terminal residue" evidence="2">
    <location>
        <position position="1"/>
    </location>
</feature>
<dbReference type="Proteomes" id="UP001189429">
    <property type="component" value="Unassembled WGS sequence"/>
</dbReference>
<name>A0ABN9TGS3_9DINO</name>
<dbReference type="EMBL" id="CAUYUJ010014707">
    <property type="protein sequence ID" value="CAK0844986.1"/>
    <property type="molecule type" value="Genomic_DNA"/>
</dbReference>
<protein>
    <submittedName>
        <fullName evidence="2">Uncharacterized protein</fullName>
    </submittedName>
</protein>
<gene>
    <name evidence="2" type="ORF">PCOR1329_LOCUS38918</name>
</gene>
<accession>A0ABN9TGS3</accession>
<keyword evidence="1" id="KW-0175">Coiled coil</keyword>
<evidence type="ECO:0000256" key="1">
    <source>
        <dbReference type="SAM" id="Coils"/>
    </source>
</evidence>
<proteinExistence type="predicted"/>
<comment type="caution">
    <text evidence="2">The sequence shown here is derived from an EMBL/GenBank/DDBJ whole genome shotgun (WGS) entry which is preliminary data.</text>
</comment>
<sequence length="103" mass="11500">ELELYASLLRVRDRQVGELQGLCEAAPAGSARELDEARREAQRLQSEKDELERLVLSKDRQLAAVQGVDRSMTDASALQLGAKAIQMFQDSMRQRAEETGLRA</sequence>
<evidence type="ECO:0000313" key="2">
    <source>
        <dbReference type="EMBL" id="CAK0844986.1"/>
    </source>
</evidence>
<evidence type="ECO:0000313" key="3">
    <source>
        <dbReference type="Proteomes" id="UP001189429"/>
    </source>
</evidence>